<gene>
    <name evidence="2" type="ORF">RRG08_031062</name>
</gene>
<dbReference type="CDD" id="cd08616">
    <property type="entry name" value="PI-PLCXD1c"/>
    <property type="match status" value="1"/>
</dbReference>
<dbReference type="SUPFAM" id="SSF51695">
    <property type="entry name" value="PLC-like phosphodiesterases"/>
    <property type="match status" value="1"/>
</dbReference>
<dbReference type="SMART" id="SM00148">
    <property type="entry name" value="PLCXc"/>
    <property type="match status" value="1"/>
</dbReference>
<dbReference type="PANTHER" id="PTHR13593:SF113">
    <property type="entry name" value="SI:DKEY-266F7.9"/>
    <property type="match status" value="1"/>
</dbReference>
<dbReference type="GO" id="GO:0008081">
    <property type="term" value="F:phosphoric diester hydrolase activity"/>
    <property type="evidence" value="ECO:0007669"/>
    <property type="project" value="InterPro"/>
</dbReference>
<evidence type="ECO:0000313" key="3">
    <source>
        <dbReference type="Proteomes" id="UP001283361"/>
    </source>
</evidence>
<dbReference type="PROSITE" id="PS50007">
    <property type="entry name" value="PIPLC_X_DOMAIN"/>
    <property type="match status" value="1"/>
</dbReference>
<accession>A0AAE1DF03</accession>
<dbReference type="GO" id="GO:0006629">
    <property type="term" value="P:lipid metabolic process"/>
    <property type="evidence" value="ECO:0007669"/>
    <property type="project" value="InterPro"/>
</dbReference>
<keyword evidence="3" id="KW-1185">Reference proteome</keyword>
<evidence type="ECO:0000259" key="1">
    <source>
        <dbReference type="SMART" id="SM00148"/>
    </source>
</evidence>
<name>A0AAE1DF03_9GAST</name>
<feature type="domain" description="Phosphatidylinositol-specific phospholipase C X" evidence="1">
    <location>
        <begin position="16"/>
        <end position="180"/>
    </location>
</feature>
<dbReference type="InterPro" id="IPR017946">
    <property type="entry name" value="PLC-like_Pdiesterase_TIM-brl"/>
</dbReference>
<dbReference type="Pfam" id="PF26146">
    <property type="entry name" value="PI-PLC_X"/>
    <property type="match status" value="1"/>
</dbReference>
<dbReference type="InterPro" id="IPR051057">
    <property type="entry name" value="PI-PLC_domain"/>
</dbReference>
<evidence type="ECO:0000313" key="2">
    <source>
        <dbReference type="EMBL" id="KAK3768269.1"/>
    </source>
</evidence>
<dbReference type="InterPro" id="IPR042158">
    <property type="entry name" value="PLCXD1/2/3"/>
</dbReference>
<comment type="caution">
    <text evidence="2">The sequence shown here is derived from an EMBL/GenBank/DDBJ whole genome shotgun (WGS) entry which is preliminary data.</text>
</comment>
<protein>
    <recommendedName>
        <fullName evidence="1">Phosphatidylinositol-specific phospholipase C X domain-containing protein</fullName>
    </recommendedName>
</protein>
<dbReference type="PANTHER" id="PTHR13593">
    <property type="match status" value="1"/>
</dbReference>
<proteinExistence type="predicted"/>
<dbReference type="InterPro" id="IPR000909">
    <property type="entry name" value="PLipase_C_PInositol-sp_X_dom"/>
</dbReference>
<dbReference type="Proteomes" id="UP001283361">
    <property type="component" value="Unassembled WGS sequence"/>
</dbReference>
<reference evidence="2" key="1">
    <citation type="journal article" date="2023" name="G3 (Bethesda)">
        <title>A reference genome for the long-term kleptoplast-retaining sea slug Elysia crispata morphotype clarki.</title>
        <authorList>
            <person name="Eastman K.E."/>
            <person name="Pendleton A.L."/>
            <person name="Shaikh M.A."/>
            <person name="Suttiyut T."/>
            <person name="Ogas R."/>
            <person name="Tomko P."/>
            <person name="Gavelis G."/>
            <person name="Widhalm J.R."/>
            <person name="Wisecaver J.H."/>
        </authorList>
    </citation>
    <scope>NUCLEOTIDE SEQUENCE</scope>
    <source>
        <strain evidence="2">ECLA1</strain>
    </source>
</reference>
<organism evidence="2 3">
    <name type="scientific">Elysia crispata</name>
    <name type="common">lettuce slug</name>
    <dbReference type="NCBI Taxonomy" id="231223"/>
    <lineage>
        <taxon>Eukaryota</taxon>
        <taxon>Metazoa</taxon>
        <taxon>Spiralia</taxon>
        <taxon>Lophotrochozoa</taxon>
        <taxon>Mollusca</taxon>
        <taxon>Gastropoda</taxon>
        <taxon>Heterobranchia</taxon>
        <taxon>Euthyneura</taxon>
        <taxon>Panpulmonata</taxon>
        <taxon>Sacoglossa</taxon>
        <taxon>Placobranchoidea</taxon>
        <taxon>Plakobranchidae</taxon>
        <taxon>Elysia</taxon>
    </lineage>
</organism>
<dbReference type="Gene3D" id="3.20.20.190">
    <property type="entry name" value="Phosphatidylinositol (PI) phosphodiesterase"/>
    <property type="match status" value="1"/>
</dbReference>
<dbReference type="AlphaFoldDB" id="A0AAE1DF03"/>
<dbReference type="EMBL" id="JAWDGP010004062">
    <property type="protein sequence ID" value="KAK3768269.1"/>
    <property type="molecule type" value="Genomic_DNA"/>
</dbReference>
<sequence>MASHNTADWMANLPQSLRELPLSQLVIPGTHDTGAYSLDVNGPIASDAPGIVRSISWIPGIKGVLCDWGLTQTLTFKQQLEAGIRYFDLRVALNPQDKKLYLVHTLYGPLIEDLLTMVDTFLNNHAGEVVFLDFNHFYDMADDDHKTLLTRLHSVFDTRLCAVGYPVASMTLQQMISQGKQVIVFYQSAYAGPEKQKVATRASILSPWPNTPDPVKCLEYLKKTFAKPPVSDFIVCQGVLTPSVNTILANLCSSLNKLNKTLSPLIVPWLSQTADSLNIVIGDFVEEADFIDTVLQRNKDVKSVQKFLG</sequence>